<organism evidence="9 10">
    <name type="scientific">Cucumis sativus</name>
    <name type="common">Cucumber</name>
    <dbReference type="NCBI Taxonomy" id="3659"/>
    <lineage>
        <taxon>Eukaryota</taxon>
        <taxon>Viridiplantae</taxon>
        <taxon>Streptophyta</taxon>
        <taxon>Embryophyta</taxon>
        <taxon>Tracheophyta</taxon>
        <taxon>Spermatophyta</taxon>
        <taxon>Magnoliopsida</taxon>
        <taxon>eudicotyledons</taxon>
        <taxon>Gunneridae</taxon>
        <taxon>Pentapetalae</taxon>
        <taxon>rosids</taxon>
        <taxon>fabids</taxon>
        <taxon>Cucurbitales</taxon>
        <taxon>Cucurbitaceae</taxon>
        <taxon>Benincaseae</taxon>
        <taxon>Cucumis</taxon>
    </lineage>
</organism>
<evidence type="ECO:0000256" key="2">
    <source>
        <dbReference type="ARBA" id="ARBA00004180"/>
    </source>
</evidence>
<dbReference type="eggNOG" id="ENOG502QVX7">
    <property type="taxonomic scope" value="Eukaryota"/>
</dbReference>
<dbReference type="GO" id="GO:0030130">
    <property type="term" value="C:clathrin coat of trans-Golgi network vesicle"/>
    <property type="evidence" value="ECO:0007669"/>
    <property type="project" value="InterPro"/>
</dbReference>
<dbReference type="OMA" id="MEPDEGF"/>
<name>A0A0A0KZX1_CUCSA</name>
<proteinExistence type="inferred from homology"/>
<dbReference type="Gramene" id="KGN54369">
    <property type="protein sequence ID" value="KGN54369"/>
    <property type="gene ID" value="Csa_4G308590"/>
</dbReference>
<dbReference type="KEGG" id="csv:101208258"/>
<feature type="compositionally biased region" description="Low complexity" evidence="8">
    <location>
        <begin position="261"/>
        <end position="284"/>
    </location>
</feature>
<feature type="compositionally biased region" description="Basic residues" evidence="8">
    <location>
        <begin position="229"/>
        <end position="245"/>
    </location>
</feature>
<dbReference type="EMBL" id="CM002925">
    <property type="protein sequence ID" value="KGN54369.1"/>
    <property type="molecule type" value="Genomic_DNA"/>
</dbReference>
<evidence type="ECO:0000256" key="6">
    <source>
        <dbReference type="ARBA" id="ARBA00023329"/>
    </source>
</evidence>
<feature type="region of interest" description="Disordered" evidence="8">
    <location>
        <begin position="1"/>
        <end position="105"/>
    </location>
</feature>
<protein>
    <recommendedName>
        <fullName evidence="7">Clathrin light chain</fullName>
    </recommendedName>
</protein>
<reference evidence="9 10" key="2">
    <citation type="journal article" date="2009" name="PLoS ONE">
        <title>An integrated genetic and cytogenetic map of the cucumber genome.</title>
        <authorList>
            <person name="Ren Y."/>
            <person name="Zhang Z."/>
            <person name="Liu J."/>
            <person name="Staub J.E."/>
            <person name="Han Y."/>
            <person name="Cheng Z."/>
            <person name="Li X."/>
            <person name="Lu J."/>
            <person name="Miao H."/>
            <person name="Kang H."/>
            <person name="Xie B."/>
            <person name="Gu X."/>
            <person name="Wang X."/>
            <person name="Du Y."/>
            <person name="Jin W."/>
            <person name="Huang S."/>
        </authorList>
    </citation>
    <scope>NUCLEOTIDE SEQUENCE [LARGE SCALE GENOMIC DNA]</scope>
    <source>
        <strain evidence="10">cv. 9930</strain>
    </source>
</reference>
<dbReference type="Proteomes" id="UP000029981">
    <property type="component" value="Chromosome 4"/>
</dbReference>
<keyword evidence="5 7" id="KW-0168">Coated pit</keyword>
<evidence type="ECO:0000256" key="8">
    <source>
        <dbReference type="SAM" id="MobiDB-lite"/>
    </source>
</evidence>
<dbReference type="PANTHER" id="PTHR10639:SF24">
    <property type="entry name" value="CLATHRIN LIGHT CHAIN 3"/>
    <property type="match status" value="1"/>
</dbReference>
<dbReference type="OrthoDB" id="782264at2759"/>
<evidence type="ECO:0000256" key="5">
    <source>
        <dbReference type="ARBA" id="ARBA00023176"/>
    </source>
</evidence>
<dbReference type="STRING" id="3659.A0A0A0KZX1"/>
<evidence type="ECO:0000256" key="3">
    <source>
        <dbReference type="ARBA" id="ARBA00005263"/>
    </source>
</evidence>
<comment type="subcellular location">
    <subcellularLocation>
        <location evidence="2 7">Cytoplasmic vesicle membrane</location>
        <topology evidence="2 7">Peripheral membrane protein</topology>
        <orientation evidence="2 7">Cytoplasmic side</orientation>
    </subcellularLocation>
    <subcellularLocation>
        <location evidence="7">Membrane</location>
        <location evidence="7">Coated pit</location>
        <topology evidence="7">Peripheral membrane protein</topology>
        <orientation evidence="7">Cytoplasmic side</orientation>
    </subcellularLocation>
    <text evidence="7">Cytoplasmic face of coated pits and vesicles.</text>
</comment>
<sequence>MSTFAGTPPSPFDDATNGFEPRLASQRFETFSTFEAESADDSSPIFGNLPYDQGDGVEPTPPTNFSAGGGFSSFSSQQNGKGFDGGFGESDGPILSSPTAMEPEEGFPLREWRRLNAIRLEEKEKREMELLEEIIDEADQYKIEFYRRRKLALDHSKATNRDKEKQYLANQEKFHAEADKNYWKAIAELIPNEVPTIEQRGKKDKEKKPAIVVIQGPKPGKPTDLSRMRQIHLKLKHNTPLHMKPKPPPAEPKAESKKDSSAAGATLAAGSGSAASRTAAVATSEGRTVG</sequence>
<feature type="compositionally biased region" description="Basic and acidic residues" evidence="8">
    <location>
        <begin position="199"/>
        <end position="209"/>
    </location>
</feature>
<feature type="compositionally biased region" description="Low complexity" evidence="8">
    <location>
        <begin position="72"/>
        <end position="81"/>
    </location>
</feature>
<dbReference type="PANTHER" id="PTHR10639">
    <property type="entry name" value="CLATHRIN LIGHT CHAIN"/>
    <property type="match status" value="1"/>
</dbReference>
<dbReference type="GO" id="GO:0032050">
    <property type="term" value="F:clathrin heavy chain binding"/>
    <property type="evidence" value="ECO:0000318"/>
    <property type="project" value="GO_Central"/>
</dbReference>
<accession>A0A0A0KZX1</accession>
<dbReference type="GO" id="GO:0005198">
    <property type="term" value="F:structural molecule activity"/>
    <property type="evidence" value="ECO:0007669"/>
    <property type="project" value="InterPro"/>
</dbReference>
<reference evidence="9 10" key="4">
    <citation type="journal article" date="2011" name="BMC Genomics">
        <title>RNA-Seq improves annotation of protein-coding genes in the cucumber genome.</title>
        <authorList>
            <person name="Li Z."/>
            <person name="Zhang Z."/>
            <person name="Yan P."/>
            <person name="Huang S."/>
            <person name="Fei Z."/>
            <person name="Lin K."/>
        </authorList>
    </citation>
    <scope>NUCLEOTIDE SEQUENCE [LARGE SCALE GENOMIC DNA]</scope>
    <source>
        <strain evidence="10">cv. 9930</strain>
    </source>
</reference>
<evidence type="ECO:0000256" key="7">
    <source>
        <dbReference type="RuleBase" id="RU363137"/>
    </source>
</evidence>
<dbReference type="AlphaFoldDB" id="A0A0A0KZX1"/>
<keyword evidence="6 7" id="KW-0968">Cytoplasmic vesicle</keyword>
<gene>
    <name evidence="9" type="ORF">Csa_4G308590</name>
</gene>
<dbReference type="InterPro" id="IPR000996">
    <property type="entry name" value="Clathrin_L-chain"/>
</dbReference>
<evidence type="ECO:0000313" key="9">
    <source>
        <dbReference type="EMBL" id="KGN54369.1"/>
    </source>
</evidence>
<reference evidence="9 10" key="1">
    <citation type="journal article" date="2009" name="Nat. Genet.">
        <title>The genome of the cucumber, Cucumis sativus L.</title>
        <authorList>
            <person name="Huang S."/>
            <person name="Li R."/>
            <person name="Zhang Z."/>
            <person name="Li L."/>
            <person name="Gu X."/>
            <person name="Fan W."/>
            <person name="Lucas W.J."/>
            <person name="Wang X."/>
            <person name="Xie B."/>
            <person name="Ni P."/>
            <person name="Ren Y."/>
            <person name="Zhu H."/>
            <person name="Li J."/>
            <person name="Lin K."/>
            <person name="Jin W."/>
            <person name="Fei Z."/>
            <person name="Li G."/>
            <person name="Staub J."/>
            <person name="Kilian A."/>
            <person name="van der Vossen E.A."/>
            <person name="Wu Y."/>
            <person name="Guo J."/>
            <person name="He J."/>
            <person name="Jia Z."/>
            <person name="Ren Y."/>
            <person name="Tian G."/>
            <person name="Lu Y."/>
            <person name="Ruan J."/>
            <person name="Qian W."/>
            <person name="Wang M."/>
            <person name="Huang Q."/>
            <person name="Li B."/>
            <person name="Xuan Z."/>
            <person name="Cao J."/>
            <person name="Asan"/>
            <person name="Wu Z."/>
            <person name="Zhang J."/>
            <person name="Cai Q."/>
            <person name="Bai Y."/>
            <person name="Zhao B."/>
            <person name="Han Y."/>
            <person name="Li Y."/>
            <person name="Li X."/>
            <person name="Wang S."/>
            <person name="Shi Q."/>
            <person name="Liu S."/>
            <person name="Cho W.K."/>
            <person name="Kim J.Y."/>
            <person name="Xu Y."/>
            <person name="Heller-Uszynska K."/>
            <person name="Miao H."/>
            <person name="Cheng Z."/>
            <person name="Zhang S."/>
            <person name="Wu J."/>
            <person name="Yang Y."/>
            <person name="Kang H."/>
            <person name="Li M."/>
            <person name="Liang H."/>
            <person name="Ren X."/>
            <person name="Shi Z."/>
            <person name="Wen M."/>
            <person name="Jian M."/>
            <person name="Yang H."/>
            <person name="Zhang G."/>
            <person name="Yang Z."/>
            <person name="Chen R."/>
            <person name="Liu S."/>
            <person name="Li J."/>
            <person name="Ma L."/>
            <person name="Liu H."/>
            <person name="Zhou Y."/>
            <person name="Zhao J."/>
            <person name="Fang X."/>
            <person name="Li G."/>
            <person name="Fang L."/>
            <person name="Li Y."/>
            <person name="Liu D."/>
            <person name="Zheng H."/>
            <person name="Zhang Y."/>
            <person name="Qin N."/>
            <person name="Li Z."/>
            <person name="Yang G."/>
            <person name="Yang S."/>
            <person name="Bolund L."/>
            <person name="Kristiansen K."/>
            <person name="Zheng H."/>
            <person name="Li S."/>
            <person name="Zhang X."/>
            <person name="Yang H."/>
            <person name="Wang J."/>
            <person name="Sun R."/>
            <person name="Zhang B."/>
            <person name="Jiang S."/>
            <person name="Wang J."/>
            <person name="Du Y."/>
            <person name="Li S."/>
        </authorList>
    </citation>
    <scope>NUCLEOTIDE SEQUENCE [LARGE SCALE GENOMIC DNA]</scope>
    <source>
        <strain evidence="10">cv. 9930</strain>
    </source>
</reference>
<evidence type="ECO:0000256" key="1">
    <source>
        <dbReference type="ARBA" id="ARBA00003913"/>
    </source>
</evidence>
<keyword evidence="10" id="KW-1185">Reference proteome</keyword>
<dbReference type="GO" id="GO:0072583">
    <property type="term" value="P:clathrin-dependent endocytosis"/>
    <property type="evidence" value="ECO:0000318"/>
    <property type="project" value="GO_Central"/>
</dbReference>
<keyword evidence="4 7" id="KW-0472">Membrane</keyword>
<dbReference type="Pfam" id="PF01086">
    <property type="entry name" value="Clathrin_lg_ch"/>
    <property type="match status" value="1"/>
</dbReference>
<dbReference type="GO" id="GO:0030132">
    <property type="term" value="C:clathrin coat of coated pit"/>
    <property type="evidence" value="ECO:0007669"/>
    <property type="project" value="InterPro"/>
</dbReference>
<reference evidence="9 10" key="3">
    <citation type="journal article" date="2010" name="BMC Genomics">
        <title>Transcriptome sequencing and comparative analysis of cucumber flowers with different sex types.</title>
        <authorList>
            <person name="Guo S."/>
            <person name="Zheng Y."/>
            <person name="Joung J.G."/>
            <person name="Liu S."/>
            <person name="Zhang Z."/>
            <person name="Crasta O.R."/>
            <person name="Sobral B.W."/>
            <person name="Xu Y."/>
            <person name="Huang S."/>
            <person name="Fei Z."/>
        </authorList>
    </citation>
    <scope>NUCLEOTIDE SEQUENCE [LARGE SCALE GENOMIC DNA]</scope>
    <source>
        <strain evidence="10">cv. 9930</strain>
    </source>
</reference>
<evidence type="ECO:0000256" key="4">
    <source>
        <dbReference type="ARBA" id="ARBA00023136"/>
    </source>
</evidence>
<dbReference type="GO" id="GO:0006886">
    <property type="term" value="P:intracellular protein transport"/>
    <property type="evidence" value="ECO:0007669"/>
    <property type="project" value="InterPro"/>
</dbReference>
<feature type="region of interest" description="Disordered" evidence="8">
    <location>
        <begin position="194"/>
        <end position="290"/>
    </location>
</feature>
<comment type="function">
    <text evidence="1 7">Clathrin is the major protein of the polyhedral coat of coated pits and vesicles.</text>
</comment>
<comment type="similarity">
    <text evidence="3 7">Belongs to the clathrin light chain family.</text>
</comment>
<dbReference type="GO" id="GO:0005886">
    <property type="term" value="C:plasma membrane"/>
    <property type="evidence" value="ECO:0000318"/>
    <property type="project" value="GO_Central"/>
</dbReference>
<dbReference type="GO" id="GO:0030125">
    <property type="term" value="C:clathrin vesicle coat"/>
    <property type="evidence" value="ECO:0000318"/>
    <property type="project" value="GO_Central"/>
</dbReference>
<evidence type="ECO:0000313" key="10">
    <source>
        <dbReference type="Proteomes" id="UP000029981"/>
    </source>
</evidence>